<keyword evidence="3" id="KW-0234">DNA repair</keyword>
<dbReference type="InterPro" id="IPR040227">
    <property type="entry name" value="Nibrin-rel"/>
</dbReference>
<evidence type="ECO:0000256" key="6">
    <source>
        <dbReference type="SAM" id="MobiDB-lite"/>
    </source>
</evidence>
<feature type="compositionally biased region" description="Basic residues" evidence="6">
    <location>
        <begin position="475"/>
        <end position="487"/>
    </location>
</feature>
<dbReference type="GO" id="GO:0003684">
    <property type="term" value="F:damaged DNA binding"/>
    <property type="evidence" value="ECO:0007669"/>
    <property type="project" value="TreeGrafter"/>
</dbReference>
<evidence type="ECO:0000256" key="1">
    <source>
        <dbReference type="ARBA" id="ARBA00004123"/>
    </source>
</evidence>
<protein>
    <recommendedName>
        <fullName evidence="7">FHA domain-containing protein</fullName>
    </recommendedName>
</protein>
<dbReference type="SUPFAM" id="SSF49879">
    <property type="entry name" value="SMAD/FHA domain"/>
    <property type="match status" value="1"/>
</dbReference>
<comment type="subcellular location">
    <subcellularLocation>
        <location evidence="1">Nucleus</location>
    </subcellularLocation>
</comment>
<dbReference type="GO" id="GO:0030870">
    <property type="term" value="C:Mre11 complex"/>
    <property type="evidence" value="ECO:0007669"/>
    <property type="project" value="InterPro"/>
</dbReference>
<feature type="region of interest" description="Disordered" evidence="6">
    <location>
        <begin position="463"/>
        <end position="495"/>
    </location>
</feature>
<accession>A0A8S0YX47</accession>
<comment type="caution">
    <text evidence="8">The sequence shown here is derived from an EMBL/GenBank/DDBJ whole genome shotgun (WGS) entry which is preliminary data.</text>
</comment>
<evidence type="ECO:0000256" key="3">
    <source>
        <dbReference type="ARBA" id="ARBA00023204"/>
    </source>
</evidence>
<evidence type="ECO:0000259" key="7">
    <source>
        <dbReference type="PROSITE" id="PS50006"/>
    </source>
</evidence>
<comment type="similarity">
    <text evidence="5">Belongs to the Nibrin family.</text>
</comment>
<feature type="domain" description="FHA" evidence="7">
    <location>
        <begin position="22"/>
        <end position="75"/>
    </location>
</feature>
<evidence type="ECO:0000256" key="2">
    <source>
        <dbReference type="ARBA" id="ARBA00022763"/>
    </source>
</evidence>
<dbReference type="InterPro" id="IPR008984">
    <property type="entry name" value="SMAD_FHA_dom_sf"/>
</dbReference>
<dbReference type="EMBL" id="CADEBD010000171">
    <property type="protein sequence ID" value="CAB3224131.1"/>
    <property type="molecule type" value="Genomic_DNA"/>
</dbReference>
<keyword evidence="2" id="KW-0227">DNA damage</keyword>
<dbReference type="InterPro" id="IPR043014">
    <property type="entry name" value="Nibrin_BRCT2_sf"/>
</dbReference>
<gene>
    <name evidence="8" type="ORF">APLA_LOCUS1727</name>
</gene>
<sequence length="656" mass="73505">MWYLTSENDDRVIYIISQAEPVIIGRSIDNQVCHFAIPDDPSISRKHASLSVRNNTVILQDLGSRYGTFVNDSVDKAEVNVAIQLKEKDIIKFGKMNSVWKVNNLNLNTCTSTLKGENLQKLKLTLSKLGVLLKNEWDDSCYYLTMPVITLTIKVVLALVQGSHIVTTDFWENLLESVNKFSAIPDPQKFIPAVIESTLNKEVVSFSPDVQRKSIFKDKKFIFFSRRQYDMYKPVLCRSGASPLLLAECKMTVSMLCEENIVVIQFIASAATQETAAQRNQINEIVIQLKNRGKRVIADAEIGLAILYCSTEKYCNPSFSFTSEMVKQNPGVLSKTSKVLALESQEPTVDIKHEKENLKINETYASDDKNNLDTNEKLATKRKLSEFTGDVQVNPNKKVATSCYVANIPNETTKRRLSGDTSPVNAKRMALENENNDQGSSNSSEDILMDKDKSNDMFNFINPVTNNSEGENKSKKLNLSRPQKRKLGASNESGDLFNFLQTDDDKRNDAESSKQSIFTCNKIKKGDITQASNVKSIVAVTSEDISAMRGIKLKELMKSHSTNTSTVQEHSVKAEKSEDLEEKMSNLDLGNTVVIICSNLIVKKEPIKIESTNETISVKNFKKFKKVWPLRKQQISIAPTISIGDLTDSNSYSVAF</sequence>
<dbReference type="AlphaFoldDB" id="A0A8S0YX47"/>
<dbReference type="PROSITE" id="PS50006">
    <property type="entry name" value="FHA_DOMAIN"/>
    <property type="match status" value="1"/>
</dbReference>
<feature type="region of interest" description="Disordered" evidence="6">
    <location>
        <begin position="559"/>
        <end position="578"/>
    </location>
</feature>
<organism evidence="8 9">
    <name type="scientific">Arctia plantaginis</name>
    <name type="common">Wood tiger moth</name>
    <name type="synonym">Phalaena plantaginis</name>
    <dbReference type="NCBI Taxonomy" id="874455"/>
    <lineage>
        <taxon>Eukaryota</taxon>
        <taxon>Metazoa</taxon>
        <taxon>Ecdysozoa</taxon>
        <taxon>Arthropoda</taxon>
        <taxon>Hexapoda</taxon>
        <taxon>Insecta</taxon>
        <taxon>Pterygota</taxon>
        <taxon>Neoptera</taxon>
        <taxon>Endopterygota</taxon>
        <taxon>Lepidoptera</taxon>
        <taxon>Glossata</taxon>
        <taxon>Ditrysia</taxon>
        <taxon>Noctuoidea</taxon>
        <taxon>Erebidae</taxon>
        <taxon>Arctiinae</taxon>
        <taxon>Arctia</taxon>
    </lineage>
</organism>
<dbReference type="Gene3D" id="3.40.50.10980">
    <property type="entry name" value="Nibrin, BRCT2 domain"/>
    <property type="match status" value="1"/>
</dbReference>
<dbReference type="InterPro" id="IPR032429">
    <property type="entry name" value="Nibrin_BRCT2"/>
</dbReference>
<evidence type="ECO:0000313" key="9">
    <source>
        <dbReference type="Proteomes" id="UP000494256"/>
    </source>
</evidence>
<dbReference type="CDD" id="cd00060">
    <property type="entry name" value="FHA"/>
    <property type="match status" value="1"/>
</dbReference>
<evidence type="ECO:0000256" key="5">
    <source>
        <dbReference type="ARBA" id="ARBA00044757"/>
    </source>
</evidence>
<dbReference type="GO" id="GO:0007095">
    <property type="term" value="P:mitotic G2 DNA damage checkpoint signaling"/>
    <property type="evidence" value="ECO:0007669"/>
    <property type="project" value="InterPro"/>
</dbReference>
<name>A0A8S0YX47_ARCPL</name>
<dbReference type="Pfam" id="PF00498">
    <property type="entry name" value="FHA"/>
    <property type="match status" value="1"/>
</dbReference>
<dbReference type="CDD" id="cd17741">
    <property type="entry name" value="BRCT_nibrin"/>
    <property type="match status" value="1"/>
</dbReference>
<dbReference type="OrthoDB" id="2019917at2759"/>
<dbReference type="PANTHER" id="PTHR12162">
    <property type="entry name" value="NIBRIN-RELATED"/>
    <property type="match status" value="1"/>
</dbReference>
<dbReference type="GO" id="GO:0000724">
    <property type="term" value="P:double-strand break repair via homologous recombination"/>
    <property type="evidence" value="ECO:0007669"/>
    <property type="project" value="TreeGrafter"/>
</dbReference>
<dbReference type="Pfam" id="PF16508">
    <property type="entry name" value="NIBRIN_BRCT_II"/>
    <property type="match status" value="1"/>
</dbReference>
<dbReference type="InterPro" id="IPR000253">
    <property type="entry name" value="FHA_dom"/>
</dbReference>
<dbReference type="FunFam" id="3.40.50.10980:FF:000001">
    <property type="entry name" value="Nibrin"/>
    <property type="match status" value="1"/>
</dbReference>
<dbReference type="Gene3D" id="2.60.200.20">
    <property type="match status" value="1"/>
</dbReference>
<keyword evidence="4" id="KW-0539">Nucleus</keyword>
<proteinExistence type="inferred from homology"/>
<dbReference type="Proteomes" id="UP000494256">
    <property type="component" value="Unassembled WGS sequence"/>
</dbReference>
<reference evidence="8 9" key="1">
    <citation type="submission" date="2020-04" db="EMBL/GenBank/DDBJ databases">
        <authorList>
            <person name="Wallbank WR R."/>
            <person name="Pardo Diaz C."/>
            <person name="Kozak K."/>
            <person name="Martin S."/>
            <person name="Jiggins C."/>
            <person name="Moest M."/>
            <person name="Warren A I."/>
            <person name="Byers J.R.P. K."/>
            <person name="Montejo-Kovacevich G."/>
            <person name="Yen C E."/>
        </authorList>
    </citation>
    <scope>NUCLEOTIDE SEQUENCE [LARGE SCALE GENOMIC DNA]</scope>
</reference>
<evidence type="ECO:0000256" key="4">
    <source>
        <dbReference type="ARBA" id="ARBA00023242"/>
    </source>
</evidence>
<dbReference type="PANTHER" id="PTHR12162:SF0">
    <property type="entry name" value="NIBRIN"/>
    <property type="match status" value="1"/>
</dbReference>
<feature type="compositionally biased region" description="Polar residues" evidence="6">
    <location>
        <begin position="559"/>
        <end position="569"/>
    </location>
</feature>
<evidence type="ECO:0000313" key="8">
    <source>
        <dbReference type="EMBL" id="CAB3224131.1"/>
    </source>
</evidence>
<dbReference type="SMART" id="SM00240">
    <property type="entry name" value="FHA"/>
    <property type="match status" value="1"/>
</dbReference>